<dbReference type="Proteomes" id="UP001165367">
    <property type="component" value="Unassembled WGS sequence"/>
</dbReference>
<reference evidence="1" key="1">
    <citation type="submission" date="2022-01" db="EMBL/GenBank/DDBJ databases">
        <authorList>
            <person name="Jo J.-H."/>
            <person name="Im W.-T."/>
        </authorList>
    </citation>
    <scope>NUCLEOTIDE SEQUENCE</scope>
    <source>
        <strain evidence="1">NA20</strain>
    </source>
</reference>
<accession>A0ABS9KVX6</accession>
<organism evidence="1 2">
    <name type="scientific">Terrimonas ginsenosidimutans</name>
    <dbReference type="NCBI Taxonomy" id="2908004"/>
    <lineage>
        <taxon>Bacteria</taxon>
        <taxon>Pseudomonadati</taxon>
        <taxon>Bacteroidota</taxon>
        <taxon>Chitinophagia</taxon>
        <taxon>Chitinophagales</taxon>
        <taxon>Chitinophagaceae</taxon>
        <taxon>Terrimonas</taxon>
    </lineage>
</organism>
<name>A0ABS9KVX6_9BACT</name>
<gene>
    <name evidence="1" type="ORF">LZZ85_18965</name>
</gene>
<proteinExistence type="predicted"/>
<keyword evidence="2" id="KW-1185">Reference proteome</keyword>
<evidence type="ECO:0000313" key="1">
    <source>
        <dbReference type="EMBL" id="MCG2616389.1"/>
    </source>
</evidence>
<dbReference type="EMBL" id="JAKLTR010000013">
    <property type="protein sequence ID" value="MCG2616389.1"/>
    <property type="molecule type" value="Genomic_DNA"/>
</dbReference>
<protein>
    <submittedName>
        <fullName evidence="1">Uncharacterized protein</fullName>
    </submittedName>
</protein>
<dbReference type="RefSeq" id="WP_237874926.1">
    <property type="nucleotide sequence ID" value="NZ_JAKLTR010000013.1"/>
</dbReference>
<evidence type="ECO:0000313" key="2">
    <source>
        <dbReference type="Proteomes" id="UP001165367"/>
    </source>
</evidence>
<comment type="caution">
    <text evidence="1">The sequence shown here is derived from an EMBL/GenBank/DDBJ whole genome shotgun (WGS) entry which is preliminary data.</text>
</comment>
<sequence length="117" mass="12608">MKELIILFGAISGVMAFARRLVEHLAAIHFGAFANNLSSGTAADDHVGLSAFGVPLPPFERGALYEMAAYGNIGSTNSSYGIYSQYSLVRNKPTGVLPGQTNDRISRAEEFKLEKIN</sequence>